<keyword evidence="2" id="KW-1185">Reference proteome</keyword>
<evidence type="ECO:0000313" key="2">
    <source>
        <dbReference type="Proteomes" id="UP001056120"/>
    </source>
</evidence>
<organism evidence="1 2">
    <name type="scientific">Smallanthus sonchifolius</name>
    <dbReference type="NCBI Taxonomy" id="185202"/>
    <lineage>
        <taxon>Eukaryota</taxon>
        <taxon>Viridiplantae</taxon>
        <taxon>Streptophyta</taxon>
        <taxon>Embryophyta</taxon>
        <taxon>Tracheophyta</taxon>
        <taxon>Spermatophyta</taxon>
        <taxon>Magnoliopsida</taxon>
        <taxon>eudicotyledons</taxon>
        <taxon>Gunneridae</taxon>
        <taxon>Pentapetalae</taxon>
        <taxon>asterids</taxon>
        <taxon>campanulids</taxon>
        <taxon>Asterales</taxon>
        <taxon>Asteraceae</taxon>
        <taxon>Asteroideae</taxon>
        <taxon>Heliantheae alliance</taxon>
        <taxon>Millerieae</taxon>
        <taxon>Smallanthus</taxon>
    </lineage>
</organism>
<evidence type="ECO:0000313" key="1">
    <source>
        <dbReference type="EMBL" id="KAI3814378.1"/>
    </source>
</evidence>
<dbReference type="Proteomes" id="UP001056120">
    <property type="component" value="Linkage Group LG06"/>
</dbReference>
<dbReference type="EMBL" id="CM042023">
    <property type="protein sequence ID" value="KAI3814378.1"/>
    <property type="molecule type" value="Genomic_DNA"/>
</dbReference>
<sequence length="82" mass="8973">MKEFQPPVASTYSTSEDFWVETLPVSTRLNPRVPDPASPAQNIPSTTQDDDVSSPHDHSPGDAVIDKIAMDNSTTIMTDHAY</sequence>
<name>A0ACB9J366_9ASTR</name>
<comment type="caution">
    <text evidence="1">The sequence shown here is derived from an EMBL/GenBank/DDBJ whole genome shotgun (WGS) entry which is preliminary data.</text>
</comment>
<gene>
    <name evidence="1" type="ORF">L1987_19131</name>
</gene>
<protein>
    <submittedName>
        <fullName evidence="1">Uncharacterized protein</fullName>
    </submittedName>
</protein>
<accession>A0ACB9J366</accession>
<proteinExistence type="predicted"/>
<reference evidence="1 2" key="2">
    <citation type="journal article" date="2022" name="Mol. Ecol. Resour.">
        <title>The genomes of chicory, endive, great burdock and yacon provide insights into Asteraceae paleo-polyploidization history and plant inulin production.</title>
        <authorList>
            <person name="Fan W."/>
            <person name="Wang S."/>
            <person name="Wang H."/>
            <person name="Wang A."/>
            <person name="Jiang F."/>
            <person name="Liu H."/>
            <person name="Zhao H."/>
            <person name="Xu D."/>
            <person name="Zhang Y."/>
        </authorList>
    </citation>
    <scope>NUCLEOTIDE SEQUENCE [LARGE SCALE GENOMIC DNA]</scope>
    <source>
        <strain evidence="2">cv. Yunnan</strain>
        <tissue evidence="1">Leaves</tissue>
    </source>
</reference>
<reference evidence="2" key="1">
    <citation type="journal article" date="2022" name="Mol. Ecol. Resour.">
        <title>The genomes of chicory, endive, great burdock and yacon provide insights into Asteraceae palaeo-polyploidization history and plant inulin production.</title>
        <authorList>
            <person name="Fan W."/>
            <person name="Wang S."/>
            <person name="Wang H."/>
            <person name="Wang A."/>
            <person name="Jiang F."/>
            <person name="Liu H."/>
            <person name="Zhao H."/>
            <person name="Xu D."/>
            <person name="Zhang Y."/>
        </authorList>
    </citation>
    <scope>NUCLEOTIDE SEQUENCE [LARGE SCALE GENOMIC DNA]</scope>
    <source>
        <strain evidence="2">cv. Yunnan</strain>
    </source>
</reference>